<gene>
    <name evidence="1" type="ORF">MHSWG343_06170</name>
</gene>
<dbReference type="EMBL" id="BIMN01000002">
    <property type="protein sequence ID" value="GCE63620.1"/>
    <property type="molecule type" value="Genomic_DNA"/>
</dbReference>
<protein>
    <submittedName>
        <fullName evidence="1">Uncharacterized protein</fullName>
    </submittedName>
</protein>
<comment type="caution">
    <text evidence="1">The sequence shown here is derived from an EMBL/GenBank/DDBJ whole genome shotgun (WGS) entry which is preliminary data.</text>
</comment>
<dbReference type="Proteomes" id="UP000324831">
    <property type="component" value="Unassembled WGS sequence"/>
</dbReference>
<proteinExistence type="predicted"/>
<organism evidence="1 2">
    <name type="scientific">Candidatus Mycoplasma haematohominis</name>
    <dbReference type="NCBI Taxonomy" id="1494318"/>
    <lineage>
        <taxon>Bacteria</taxon>
        <taxon>Bacillati</taxon>
        <taxon>Mycoplasmatota</taxon>
        <taxon>Mollicutes</taxon>
        <taxon>Mycoplasmataceae</taxon>
        <taxon>Mycoplasma</taxon>
    </lineage>
</organism>
<accession>A0A478FU99</accession>
<sequence length="339" mass="39430">MGAKKIYAMLTETKITIAVATAGGNSALGVSINELLRIYLLGRNESEEVQFVGNDNIKTIQPTRIKVATASFKEGSESNWDPRAVKGTNPTNINSRSYISHTAYELSHISKYGAKLPIWNKNEEWWRATYKQRKYMIQNRASSTDGLQFKEGFSSLVIWYTNFNSEVYINQFCYVLYGSKIQFNKYKDLFWLICSIDGKNPEKDEPEKEVSKAEKAKFPIDNSGEKEITYMTLEQAKKKPEDKDRIKVSEKNKFVVWDWKKDWWEWSYQYRLQKDKSSENSAFPLSEKFRKITKDWDEKASDETALNTACKSFYQTTPNQTDETEDAWRYCSIEGKQSN</sequence>
<name>A0A478FU99_9MOLU</name>
<reference evidence="1 2" key="1">
    <citation type="submission" date="2019-01" db="EMBL/GenBank/DDBJ databases">
        <title>Draft genome sequences of Candidatus Mycoplasma haemohominis SWG34-3 identified from a patient with pyrexia, anemia and liver dysfunction.</title>
        <authorList>
            <person name="Sekizuka T."/>
            <person name="Hattori N."/>
            <person name="Katano H."/>
            <person name="Takuma T."/>
            <person name="Ito T."/>
            <person name="Arai N."/>
            <person name="Yanai R."/>
            <person name="Ishii S."/>
            <person name="Miura Y."/>
            <person name="Tokunaga T."/>
            <person name="Watanabe H."/>
            <person name="Nomura N."/>
            <person name="Eguchi J."/>
            <person name="Arai T."/>
            <person name="Hasegawa H."/>
            <person name="Nakamaki T."/>
            <person name="Wakita T."/>
            <person name="Niki Y."/>
            <person name="Kuroda M."/>
        </authorList>
    </citation>
    <scope>NUCLEOTIDE SEQUENCE [LARGE SCALE GENOMIC DNA]</scope>
    <source>
        <strain evidence="1">SWG34-3</strain>
    </source>
</reference>
<evidence type="ECO:0000313" key="2">
    <source>
        <dbReference type="Proteomes" id="UP000324831"/>
    </source>
</evidence>
<dbReference type="AlphaFoldDB" id="A0A478FU99"/>
<evidence type="ECO:0000313" key="1">
    <source>
        <dbReference type="EMBL" id="GCE63620.1"/>
    </source>
</evidence>